<organism evidence="8 9">
    <name type="scientific">Pan troglodytes</name>
    <name type="common">Chimpanzee</name>
    <dbReference type="NCBI Taxonomy" id="9598"/>
    <lineage>
        <taxon>Eukaryota</taxon>
        <taxon>Metazoa</taxon>
        <taxon>Chordata</taxon>
        <taxon>Craniata</taxon>
        <taxon>Vertebrata</taxon>
        <taxon>Euteleostomi</taxon>
        <taxon>Mammalia</taxon>
        <taxon>Eutheria</taxon>
        <taxon>Euarchontoglires</taxon>
        <taxon>Primates</taxon>
        <taxon>Haplorrhini</taxon>
        <taxon>Catarrhini</taxon>
        <taxon>Hominidae</taxon>
        <taxon>Pan</taxon>
    </lineage>
</organism>
<keyword evidence="6" id="KW-0472">Membrane</keyword>
<dbReference type="Proteomes" id="UP000236370">
    <property type="component" value="Unassembled WGS sequence"/>
</dbReference>
<protein>
    <submittedName>
        <fullName evidence="8">PLA2G6 isoform 26</fullName>
    </submittedName>
</protein>
<feature type="non-terminal residue" evidence="8">
    <location>
        <position position="1"/>
    </location>
</feature>
<proteinExistence type="predicted"/>
<keyword evidence="1" id="KW-0677">Repeat</keyword>
<keyword evidence="3" id="KW-0040">ANK repeat</keyword>
<comment type="caution">
    <text evidence="8">The sequence shown here is derived from an EMBL/GenBank/DDBJ whole genome shotgun (WGS) entry which is preliminary data.</text>
</comment>
<name>A0A2J8LNW1_PANTR</name>
<dbReference type="InterPro" id="IPR002641">
    <property type="entry name" value="PNPLA_dom"/>
</dbReference>
<evidence type="ECO:0000256" key="3">
    <source>
        <dbReference type="ARBA" id="ARBA00023043"/>
    </source>
</evidence>
<dbReference type="PANTHER" id="PTHR24139:SF34">
    <property type="entry name" value="85_88 KDA CALCIUM-INDEPENDENT PHOSPHOLIPASE A2"/>
    <property type="match status" value="1"/>
</dbReference>
<dbReference type="Gene3D" id="3.40.1090.10">
    <property type="entry name" value="Cytosolic phospholipase A2 catalytic domain"/>
    <property type="match status" value="1"/>
</dbReference>
<evidence type="ECO:0000256" key="2">
    <source>
        <dbReference type="ARBA" id="ARBA00022801"/>
    </source>
</evidence>
<dbReference type="Pfam" id="PF01734">
    <property type="entry name" value="Patatin"/>
    <property type="match status" value="1"/>
</dbReference>
<feature type="transmembrane region" description="Helical" evidence="6">
    <location>
        <begin position="60"/>
        <end position="78"/>
    </location>
</feature>
<comment type="caution">
    <text evidence="5">Lacks conserved residue(s) required for the propagation of feature annotation.</text>
</comment>
<evidence type="ECO:0000313" key="8">
    <source>
        <dbReference type="EMBL" id="PNI48949.1"/>
    </source>
</evidence>
<dbReference type="AlphaFoldDB" id="A0A2J8LNW1"/>
<evidence type="ECO:0000313" key="9">
    <source>
        <dbReference type="Proteomes" id="UP000236370"/>
    </source>
</evidence>
<dbReference type="GO" id="GO:0006629">
    <property type="term" value="P:lipid metabolic process"/>
    <property type="evidence" value="ECO:0007669"/>
    <property type="project" value="UniProtKB-KW"/>
</dbReference>
<evidence type="ECO:0000259" key="7">
    <source>
        <dbReference type="PROSITE" id="PS51635"/>
    </source>
</evidence>
<evidence type="ECO:0000256" key="4">
    <source>
        <dbReference type="ARBA" id="ARBA00023098"/>
    </source>
</evidence>
<feature type="domain" description="PNPLA" evidence="7">
    <location>
        <begin position="29"/>
        <end position="167"/>
    </location>
</feature>
<dbReference type="EMBL" id="NBAG03000283">
    <property type="protein sequence ID" value="PNI48949.1"/>
    <property type="molecule type" value="Genomic_DNA"/>
</dbReference>
<keyword evidence="2" id="KW-0378">Hydrolase</keyword>
<feature type="short sequence motif" description="GXGXXG" evidence="5">
    <location>
        <begin position="33"/>
        <end position="38"/>
    </location>
</feature>
<accession>A0A2J8LNW1</accession>
<evidence type="ECO:0000256" key="6">
    <source>
        <dbReference type="SAM" id="Phobius"/>
    </source>
</evidence>
<dbReference type="GO" id="GO:0047499">
    <property type="term" value="F:calcium-independent phospholipase A2 activity"/>
    <property type="evidence" value="ECO:0007669"/>
    <property type="project" value="InterPro"/>
</dbReference>
<dbReference type="PANTHER" id="PTHR24139">
    <property type="entry name" value="CALCIUM-INDEPENDENT PHOSPHOLIPASE A2"/>
    <property type="match status" value="1"/>
</dbReference>
<sequence length="167" mass="18465">DLMHISRSRKPAFILGSMRDEKRTHDHLLCLDGGGVKGLIIIQLLIAIEKASGVATKDLFDWVAGTSTGGILALAILHSKSMAYMRGMYFRMKDEVFRGSRPYESGPLEEFLKREFGEHTKMTDVRKPKLDQSDTPPALPERACFAGMVGGEAHLSQTEGDADRDTV</sequence>
<evidence type="ECO:0000256" key="5">
    <source>
        <dbReference type="PROSITE-ProRule" id="PRU01161"/>
    </source>
</evidence>
<keyword evidence="6" id="KW-0812">Transmembrane</keyword>
<dbReference type="SUPFAM" id="SSF52151">
    <property type="entry name" value="FabD/lysophospholipase-like"/>
    <property type="match status" value="1"/>
</dbReference>
<dbReference type="InterPro" id="IPR047148">
    <property type="entry name" value="PLPL9"/>
</dbReference>
<dbReference type="InterPro" id="IPR016035">
    <property type="entry name" value="Acyl_Trfase/lysoPLipase"/>
</dbReference>
<feature type="short sequence motif" description="GXSXG" evidence="5">
    <location>
        <begin position="65"/>
        <end position="69"/>
    </location>
</feature>
<keyword evidence="4" id="KW-0443">Lipid metabolism</keyword>
<dbReference type="PROSITE" id="PS51635">
    <property type="entry name" value="PNPLA"/>
    <property type="match status" value="1"/>
</dbReference>
<evidence type="ECO:0000256" key="1">
    <source>
        <dbReference type="ARBA" id="ARBA00022737"/>
    </source>
</evidence>
<reference evidence="8 9" key="1">
    <citation type="submission" date="2017-12" db="EMBL/GenBank/DDBJ databases">
        <title>High-resolution comparative analysis of great ape genomes.</title>
        <authorList>
            <person name="Pollen A."/>
            <person name="Hastie A."/>
            <person name="Hormozdiari F."/>
            <person name="Dougherty M."/>
            <person name="Liu R."/>
            <person name="Chaisson M."/>
            <person name="Hoppe E."/>
            <person name="Hill C."/>
            <person name="Pang A."/>
            <person name="Hillier L."/>
            <person name="Baker C."/>
            <person name="Armstrong J."/>
            <person name="Shendure J."/>
            <person name="Paten B."/>
            <person name="Wilson R."/>
            <person name="Chao H."/>
            <person name="Schneider V."/>
            <person name="Ventura M."/>
            <person name="Kronenberg Z."/>
            <person name="Murali S."/>
            <person name="Gordon D."/>
            <person name="Cantsilieris S."/>
            <person name="Munson K."/>
            <person name="Nelson B."/>
            <person name="Raja A."/>
            <person name="Underwood J."/>
            <person name="Diekhans M."/>
            <person name="Fiddes I."/>
            <person name="Haussler D."/>
            <person name="Eichler E."/>
        </authorList>
    </citation>
    <scope>NUCLEOTIDE SEQUENCE [LARGE SCALE GENOMIC DNA]</scope>
    <source>
        <strain evidence="8">Yerkes chimp pedigree #C0471</strain>
    </source>
</reference>
<keyword evidence="6" id="KW-1133">Transmembrane helix</keyword>
<gene>
    <name evidence="8" type="ORF">CK820_G0027648</name>
</gene>
<feature type="transmembrane region" description="Helical" evidence="6">
    <location>
        <begin position="28"/>
        <end position="48"/>
    </location>
</feature>